<name>A0AAD8IBE3_9APIA</name>
<accession>A0AAD8IBE3</accession>
<keyword evidence="1" id="KW-1133">Transmembrane helix</keyword>
<proteinExistence type="predicted"/>
<dbReference type="InterPro" id="IPR036047">
    <property type="entry name" value="F-box-like_dom_sf"/>
</dbReference>
<dbReference type="Proteomes" id="UP001237642">
    <property type="component" value="Unassembled WGS sequence"/>
</dbReference>
<keyword evidence="1" id="KW-0812">Transmembrane</keyword>
<dbReference type="InterPro" id="IPR001810">
    <property type="entry name" value="F-box_dom"/>
</dbReference>
<dbReference type="PANTHER" id="PTHR38926:SF2">
    <property type="entry name" value="F-BOX_LRR-REPEAT PROTEIN 21-RELATED"/>
    <property type="match status" value="1"/>
</dbReference>
<dbReference type="Gene3D" id="1.20.1280.50">
    <property type="match status" value="1"/>
</dbReference>
<evidence type="ECO:0000313" key="4">
    <source>
        <dbReference type="Proteomes" id="UP001237642"/>
    </source>
</evidence>
<dbReference type="Gene3D" id="3.80.10.10">
    <property type="entry name" value="Ribonuclease Inhibitor"/>
    <property type="match status" value="1"/>
</dbReference>
<dbReference type="AlphaFoldDB" id="A0AAD8IBE3"/>
<dbReference type="CDD" id="cd22164">
    <property type="entry name" value="F-box_AtSKIP19-like"/>
    <property type="match status" value="1"/>
</dbReference>
<keyword evidence="1" id="KW-0472">Membrane</keyword>
<evidence type="ECO:0000256" key="1">
    <source>
        <dbReference type="SAM" id="Phobius"/>
    </source>
</evidence>
<dbReference type="Pfam" id="PF12937">
    <property type="entry name" value="F-box-like"/>
    <property type="match status" value="1"/>
</dbReference>
<keyword evidence="4" id="KW-1185">Reference proteome</keyword>
<dbReference type="InterPro" id="IPR032675">
    <property type="entry name" value="LRR_dom_sf"/>
</dbReference>
<evidence type="ECO:0000313" key="3">
    <source>
        <dbReference type="EMBL" id="KAK1381989.1"/>
    </source>
</evidence>
<protein>
    <submittedName>
        <fullName evidence="3">F-box/LRR-repeat protein 23</fullName>
    </submittedName>
</protein>
<dbReference type="PANTHER" id="PTHR38926">
    <property type="entry name" value="F-BOX DOMAIN CONTAINING PROTEIN, EXPRESSED"/>
    <property type="match status" value="1"/>
</dbReference>
<dbReference type="EMBL" id="JAUIZM010000005">
    <property type="protein sequence ID" value="KAK1381989.1"/>
    <property type="molecule type" value="Genomic_DNA"/>
</dbReference>
<dbReference type="SUPFAM" id="SSF52047">
    <property type="entry name" value="RNI-like"/>
    <property type="match status" value="1"/>
</dbReference>
<organism evidence="3 4">
    <name type="scientific">Heracleum sosnowskyi</name>
    <dbReference type="NCBI Taxonomy" id="360622"/>
    <lineage>
        <taxon>Eukaryota</taxon>
        <taxon>Viridiplantae</taxon>
        <taxon>Streptophyta</taxon>
        <taxon>Embryophyta</taxon>
        <taxon>Tracheophyta</taxon>
        <taxon>Spermatophyta</taxon>
        <taxon>Magnoliopsida</taxon>
        <taxon>eudicotyledons</taxon>
        <taxon>Gunneridae</taxon>
        <taxon>Pentapetalae</taxon>
        <taxon>asterids</taxon>
        <taxon>campanulids</taxon>
        <taxon>Apiales</taxon>
        <taxon>Apiaceae</taxon>
        <taxon>Apioideae</taxon>
        <taxon>apioid superclade</taxon>
        <taxon>Tordylieae</taxon>
        <taxon>Tordyliinae</taxon>
        <taxon>Heracleum</taxon>
    </lineage>
</organism>
<gene>
    <name evidence="3" type="ORF">POM88_019724</name>
</gene>
<dbReference type="Pfam" id="PF13516">
    <property type="entry name" value="LRR_6"/>
    <property type="match status" value="1"/>
</dbReference>
<comment type="caution">
    <text evidence="3">The sequence shown here is derived from an EMBL/GenBank/DDBJ whole genome shotgun (WGS) entry which is preliminary data.</text>
</comment>
<reference evidence="3" key="1">
    <citation type="submission" date="2023-02" db="EMBL/GenBank/DDBJ databases">
        <title>Genome of toxic invasive species Heracleum sosnowskyi carries increased number of genes despite the absence of recent whole-genome duplications.</title>
        <authorList>
            <person name="Schelkunov M."/>
            <person name="Shtratnikova V."/>
            <person name="Makarenko M."/>
            <person name="Klepikova A."/>
            <person name="Omelchenko D."/>
            <person name="Novikova G."/>
            <person name="Obukhova E."/>
            <person name="Bogdanov V."/>
            <person name="Penin A."/>
            <person name="Logacheva M."/>
        </authorList>
    </citation>
    <scope>NUCLEOTIDE SEQUENCE</scope>
    <source>
        <strain evidence="3">Hsosn_3</strain>
        <tissue evidence="3">Leaf</tissue>
    </source>
</reference>
<dbReference type="PROSITE" id="PS50181">
    <property type="entry name" value="FBOX"/>
    <property type="match status" value="1"/>
</dbReference>
<feature type="domain" description="F-box" evidence="2">
    <location>
        <begin position="15"/>
        <end position="62"/>
    </location>
</feature>
<dbReference type="SUPFAM" id="SSF81383">
    <property type="entry name" value="F-box domain"/>
    <property type="match status" value="1"/>
</dbReference>
<reference evidence="3" key="2">
    <citation type="submission" date="2023-05" db="EMBL/GenBank/DDBJ databases">
        <authorList>
            <person name="Schelkunov M.I."/>
        </authorList>
    </citation>
    <scope>NUCLEOTIDE SEQUENCE</scope>
    <source>
        <strain evidence="3">Hsosn_3</strain>
        <tissue evidence="3">Leaf</tissue>
    </source>
</reference>
<dbReference type="InterPro" id="IPR001611">
    <property type="entry name" value="Leu-rich_rpt"/>
</dbReference>
<feature type="transmembrane region" description="Helical" evidence="1">
    <location>
        <begin position="272"/>
        <end position="295"/>
    </location>
</feature>
<sequence length="310" mass="35646">MIPTSIRVPPPANRSRNWQELPVELTTLILKHLGTVDMLLSARKVCKTWRLVCSDPTMYRVVDLWFTGDPYKVNFNVCFLARQALQLSRGQMIAFSISYFADDYLLRYISQRSRQLRCLTLASCNITPEGLSQMVRTLPLLDELHLHCIWITKQAIQDIGQCCPHLRTFRLNYPGRRELYFPYDKNAKAIAESMPGLCHLQLFGNRISRNGLLAIIDKCSHLESLDIRCCFGCTKLGPDLLRRLYQQMSRLWLPYDSTKGCGLLDIYDLGSLMTLMIIIMMTMIIMNLVAVTLVLTKLIVRRCQCCLASR</sequence>
<evidence type="ECO:0000259" key="2">
    <source>
        <dbReference type="PROSITE" id="PS50181"/>
    </source>
</evidence>